<keyword evidence="1" id="KW-0732">Signal</keyword>
<dbReference type="Proteomes" id="UP001549146">
    <property type="component" value="Unassembled WGS sequence"/>
</dbReference>
<proteinExistence type="predicted"/>
<protein>
    <submittedName>
        <fullName evidence="2">Uncharacterized protein</fullName>
    </submittedName>
</protein>
<name>A0ABV2LQN7_9FLAO</name>
<accession>A0ABV2LQN7</accession>
<sequence>MMNRYKITFVLLFLFAILSCKDANAQKYTYQFSEKAEKNISGDVVILPFGNSYPVKVGELSGGKLTMDLENVQSDVSRQIIDDHTTNIVEQTPFSCEDYDDSLPKSEVALAGSFVVLAKDGLMIAELFAVTDKSLKDWFISGGHESPVKSSFYEMMYSDFDVVIQDHCQNYSENGQKIIQNHQMDLDLKKGFNRIEFRIEEVGKSENGDFDIPVKTMVTNKKMDWKNVKWVLNPIEGH</sequence>
<reference evidence="2 3" key="1">
    <citation type="submission" date="2024-06" db="EMBL/GenBank/DDBJ databases">
        <title>Genomic Encyclopedia of Type Strains, Phase IV (KMG-IV): sequencing the most valuable type-strain genomes for metagenomic binning, comparative biology and taxonomic classification.</title>
        <authorList>
            <person name="Goeker M."/>
        </authorList>
    </citation>
    <scope>NUCLEOTIDE SEQUENCE [LARGE SCALE GENOMIC DNA]</scope>
    <source>
        <strain evidence="2 3">DSM 29388</strain>
    </source>
</reference>
<evidence type="ECO:0000256" key="1">
    <source>
        <dbReference type="SAM" id="SignalP"/>
    </source>
</evidence>
<dbReference type="EMBL" id="JBEPMO010000002">
    <property type="protein sequence ID" value="MET3730883.1"/>
    <property type="molecule type" value="Genomic_DNA"/>
</dbReference>
<dbReference type="RefSeq" id="WP_354506564.1">
    <property type="nucleotide sequence ID" value="NZ_JBEPMO010000002.1"/>
</dbReference>
<evidence type="ECO:0000313" key="3">
    <source>
        <dbReference type="Proteomes" id="UP001549146"/>
    </source>
</evidence>
<feature type="chain" id="PRO_5045099856" evidence="1">
    <location>
        <begin position="26"/>
        <end position="238"/>
    </location>
</feature>
<dbReference type="PROSITE" id="PS51257">
    <property type="entry name" value="PROKAR_LIPOPROTEIN"/>
    <property type="match status" value="1"/>
</dbReference>
<gene>
    <name evidence="2" type="ORF">ABID46_000442</name>
</gene>
<organism evidence="2 3">
    <name type="scientific">Moheibacter stercoris</name>
    <dbReference type="NCBI Taxonomy" id="1628251"/>
    <lineage>
        <taxon>Bacteria</taxon>
        <taxon>Pseudomonadati</taxon>
        <taxon>Bacteroidota</taxon>
        <taxon>Flavobacteriia</taxon>
        <taxon>Flavobacteriales</taxon>
        <taxon>Weeksellaceae</taxon>
        <taxon>Moheibacter</taxon>
    </lineage>
</organism>
<keyword evidence="3" id="KW-1185">Reference proteome</keyword>
<feature type="signal peptide" evidence="1">
    <location>
        <begin position="1"/>
        <end position="25"/>
    </location>
</feature>
<evidence type="ECO:0000313" key="2">
    <source>
        <dbReference type="EMBL" id="MET3730883.1"/>
    </source>
</evidence>
<comment type="caution">
    <text evidence="2">The sequence shown here is derived from an EMBL/GenBank/DDBJ whole genome shotgun (WGS) entry which is preliminary data.</text>
</comment>